<dbReference type="GO" id="GO:0006798">
    <property type="term" value="P:polyphosphate catabolic process"/>
    <property type="evidence" value="ECO:0007669"/>
    <property type="project" value="TreeGrafter"/>
</dbReference>
<reference evidence="4 5" key="1">
    <citation type="submission" date="2015-01" db="EMBL/GenBank/DDBJ databases">
        <title>The Genome Sequence of Fonsecaea pedrosoi CBS 271.37.</title>
        <authorList>
            <consortium name="The Broad Institute Genomics Platform"/>
            <person name="Cuomo C."/>
            <person name="de Hoog S."/>
            <person name="Gorbushina A."/>
            <person name="Stielow B."/>
            <person name="Teixiera M."/>
            <person name="Abouelleil A."/>
            <person name="Chapman S.B."/>
            <person name="Priest M."/>
            <person name="Young S.K."/>
            <person name="Wortman J."/>
            <person name="Nusbaum C."/>
            <person name="Birren B."/>
        </authorList>
    </citation>
    <scope>NUCLEOTIDE SEQUENCE [LARGE SCALE GENOMIC DNA]</scope>
    <source>
        <strain evidence="4 5">CBS 271.37</strain>
    </source>
</reference>
<dbReference type="Proteomes" id="UP000053029">
    <property type="component" value="Unassembled WGS sequence"/>
</dbReference>
<dbReference type="Pfam" id="PF00149">
    <property type="entry name" value="Metallophos"/>
    <property type="match status" value="1"/>
</dbReference>
<evidence type="ECO:0000259" key="3">
    <source>
        <dbReference type="Pfam" id="PF00149"/>
    </source>
</evidence>
<organism evidence="4 5">
    <name type="scientific">Fonsecaea pedrosoi CBS 271.37</name>
    <dbReference type="NCBI Taxonomy" id="1442368"/>
    <lineage>
        <taxon>Eukaryota</taxon>
        <taxon>Fungi</taxon>
        <taxon>Dikarya</taxon>
        <taxon>Ascomycota</taxon>
        <taxon>Pezizomycotina</taxon>
        <taxon>Eurotiomycetes</taxon>
        <taxon>Chaetothyriomycetidae</taxon>
        <taxon>Chaetothyriales</taxon>
        <taxon>Herpotrichiellaceae</taxon>
        <taxon>Fonsecaea</taxon>
    </lineage>
</organism>
<gene>
    <name evidence="4" type="ORF">Z517_05996</name>
</gene>
<dbReference type="Gene3D" id="3.60.21.10">
    <property type="match status" value="1"/>
</dbReference>
<keyword evidence="5" id="KW-1185">Reference proteome</keyword>
<dbReference type="HOGENOM" id="CLU_023125_0_0_1"/>
<dbReference type="STRING" id="1442368.A0A0D2H408"/>
<keyword evidence="2" id="KW-0472">Membrane</keyword>
<feature type="transmembrane region" description="Helical" evidence="2">
    <location>
        <begin position="52"/>
        <end position="75"/>
    </location>
</feature>
<evidence type="ECO:0000313" key="4">
    <source>
        <dbReference type="EMBL" id="KIW79384.1"/>
    </source>
</evidence>
<dbReference type="RefSeq" id="XP_013283192.1">
    <property type="nucleotide sequence ID" value="XM_013427738.1"/>
</dbReference>
<dbReference type="InterPro" id="IPR004843">
    <property type="entry name" value="Calcineurin-like_PHP"/>
</dbReference>
<feature type="domain" description="Calcineurin-like phosphoesterase" evidence="3">
    <location>
        <begin position="135"/>
        <end position="322"/>
    </location>
</feature>
<dbReference type="CDD" id="cd00144">
    <property type="entry name" value="MPP_PPP_family"/>
    <property type="match status" value="1"/>
</dbReference>
<feature type="region of interest" description="Disordered" evidence="1">
    <location>
        <begin position="406"/>
        <end position="425"/>
    </location>
</feature>
<dbReference type="GO" id="GO:0016791">
    <property type="term" value="F:phosphatase activity"/>
    <property type="evidence" value="ECO:0007669"/>
    <property type="project" value="TreeGrafter"/>
</dbReference>
<dbReference type="AlphaFoldDB" id="A0A0D2H408"/>
<evidence type="ECO:0000256" key="2">
    <source>
        <dbReference type="SAM" id="Phobius"/>
    </source>
</evidence>
<dbReference type="GeneID" id="25305486"/>
<dbReference type="PANTHER" id="PTHR42850:SF4">
    <property type="entry name" value="ZINC-DEPENDENT ENDOPOLYPHOSPHATASE"/>
    <property type="match status" value="1"/>
</dbReference>
<dbReference type="OrthoDB" id="10267127at2759"/>
<dbReference type="VEuPathDB" id="FungiDB:Z517_05996"/>
<protein>
    <recommendedName>
        <fullName evidence="3">Calcineurin-like phosphoesterase domain-containing protein</fullName>
    </recommendedName>
</protein>
<dbReference type="GO" id="GO:0000298">
    <property type="term" value="F:endopolyphosphatase activity"/>
    <property type="evidence" value="ECO:0007669"/>
    <property type="project" value="TreeGrafter"/>
</dbReference>
<dbReference type="InterPro" id="IPR029052">
    <property type="entry name" value="Metallo-depent_PP-like"/>
</dbReference>
<accession>A0A0D2H408</accession>
<sequence>MGATKRPILEPHPVNYESSIPSSRVDNDFLQSFEALLRKSVAVIRAPKLRRLMLAIAFLAACSIILWIKVIAPLIEEGRSAWSALKSNSAAGAAGAVSEASHPKFPGMVLVKTLDPALLPHSSTDNTGVHSRKKRLVFVGDIHGCREELQALLKKVQFHPSTDHLVSVGDIVSKGPDSLGVIDLLRRYNASCVRGNHDDRLLSVAQQLRHKASKSGTLHKTELDSADESVKATDPVRKLARSLKREHLEYLQSCPVILRIGKLKAFKGDAVVVHGGLIPGRTLESQDPISAMNMRIIDLATRTPSRKHKHKGSVAWYRLWNRYQQLLPLGQRFGELEGDKHRRNEQHMTVIYGHDAKKGLQIHKYTKGLDSGCVNGGKLTALVVDGHGKQKIFQVNGKNYREGASLPVDVLRDGASSHPTEEKEG</sequence>
<dbReference type="SUPFAM" id="SSF56300">
    <property type="entry name" value="Metallo-dependent phosphatases"/>
    <property type="match status" value="1"/>
</dbReference>
<dbReference type="EMBL" id="KN846972">
    <property type="protein sequence ID" value="KIW79384.1"/>
    <property type="molecule type" value="Genomic_DNA"/>
</dbReference>
<proteinExistence type="predicted"/>
<keyword evidence="2" id="KW-1133">Transmembrane helix</keyword>
<keyword evidence="2" id="KW-0812">Transmembrane</keyword>
<dbReference type="PANTHER" id="PTHR42850">
    <property type="entry name" value="METALLOPHOSPHOESTERASE"/>
    <property type="match status" value="1"/>
</dbReference>
<name>A0A0D2H408_9EURO</name>
<evidence type="ECO:0000313" key="5">
    <source>
        <dbReference type="Proteomes" id="UP000053029"/>
    </source>
</evidence>
<evidence type="ECO:0000256" key="1">
    <source>
        <dbReference type="SAM" id="MobiDB-lite"/>
    </source>
</evidence>
<dbReference type="GO" id="GO:0005737">
    <property type="term" value="C:cytoplasm"/>
    <property type="evidence" value="ECO:0007669"/>
    <property type="project" value="TreeGrafter"/>
</dbReference>
<dbReference type="InterPro" id="IPR050126">
    <property type="entry name" value="Ap4A_hydrolase"/>
</dbReference>